<name>A0A6I4ST34_9SPHN</name>
<keyword evidence="4 5" id="KW-0472">Membrane</keyword>
<evidence type="ECO:0000256" key="5">
    <source>
        <dbReference type="SAM" id="Phobius"/>
    </source>
</evidence>
<dbReference type="GO" id="GO:0097347">
    <property type="term" value="C:TAM protein secretion complex"/>
    <property type="evidence" value="ECO:0007669"/>
    <property type="project" value="TreeGrafter"/>
</dbReference>
<dbReference type="PANTHER" id="PTHR36985">
    <property type="entry name" value="TRANSLOCATION AND ASSEMBLY MODULE SUBUNIT TAMB"/>
    <property type="match status" value="1"/>
</dbReference>
<feature type="domain" description="Translocation and assembly module TamB C-terminal" evidence="6">
    <location>
        <begin position="1048"/>
        <end position="1396"/>
    </location>
</feature>
<dbReference type="GO" id="GO:0005886">
    <property type="term" value="C:plasma membrane"/>
    <property type="evidence" value="ECO:0007669"/>
    <property type="project" value="InterPro"/>
</dbReference>
<keyword evidence="8" id="KW-1185">Reference proteome</keyword>
<evidence type="ECO:0000256" key="3">
    <source>
        <dbReference type="ARBA" id="ARBA00022989"/>
    </source>
</evidence>
<proteinExistence type="predicted"/>
<sequence>MADDDAPETGSGAWLAARRAGRWAARVLLVLVLLFAAVVVFLHTPPGRQFIVDRIAKYAPASGLSVTVGRVGGSVLWNATFYDVKFRDADGTLFLSVPEIELNWRPYKFPFTGLDVRNLALHEGTLYARPDLKPGDPNAPILPDFDIRVDRLLVDDLHVAKGLLGEERAIDFRAKADVRKGKVLLDADGELGGGDVLALLVDAEPDGDRFDLDLDYRAPAGGLLASLVGATDTLRLKLAGDGTWTQWNGKFTGRQGKVQLADLKVENRGGRYTVAGVVRPDGYVSGLRARALGTAPRVAVVGTLKDSVATGAAVVRGGGIDFGAKGAVDLADNAFDRVELTATARDPALLGKGTRLEGARLSAQLDGPFRTLTVPHELTVATADFSGTRLSGLEQRGTMRFADGKLDLPLDAKVARVTSGNSVIDPRLVGGTLRGDIALKGSDLGSDNLRLVFPGLDVRLTLRGDTARGVYALAGPVEIRGLPLDNVGTMDAGAKILFKTGTGVPWTLTANFTGRLAKVSNATIANVAGDNIRFGGGVTLGAGRPIAFSKTRLQASKLTLALDGRVEGGRTTLAGTGRQADYGEFTFQAAIAGDGPRATLVFASPLPSAGLKDVHVALAPNDDGFDIDTNGQSLLGPFDGALRIAMPAGAPVTIAVDRFHVSDTDVTGQLAIANGAATGSLTLEHGGVDGTVDLAPRGGGQGFDVRLVANDASFGGATPLTVRRANLTATGTVGGGKTTISGEARAQGISYGQLFVGRFSGKADVVDGVGKFDAALSGRRGSGFDLQLTGSANADQVALAAKGSYGSRKIAMPRRAILAKLPDGGWELRPTQLDFGEGRAIAEGRFGGGRPASGKFSLDKMPLSLIDVVGGDVGLGGTISGIVDLAGGANGDPTGEARVMARGLTRSGLVLTSRPIDLALVARLSPTLLQARAVLQDDGGVKGRLQGRISMGAPGAPLFDRLEDGNLQAQLRYDGPADALWRLAALDFLDLHGPIRVSADARGTLRNPDVSGTIAGDTLRAQSALTGTDLKQVKARGRFAGSRLQLTSLSGNDPNGGTVTGSGVIDLSNIGPGQGPSIDLRLAASNARVLDLPTMGATVTGPIRIVSTGVGGTIAGRLKVNKARWRLGAAAASEELPNIRTRKINMPADVAPPRAPGAPWRFLIDASAPNQVKVDGMGLDSEWRANIRLRGTTSDPRIGGTATIVPRQGFYTFAGTRFDITRGIIDFDENVPPDPRIDLVAETEANGTSVAVNVGGRATQPEVTFSSSPSLPEEEILARLLFGGSISNLSATDALQLGAALASLRGGSGIDPINKLRQAVGLDRLRIVPADPSLDRGTALALGKRFGRKFYAEIITDGRGYTATEVEFRITSWLALLGTVSSLGRESASVEVSKDY</sequence>
<dbReference type="OrthoDB" id="7784409at2"/>
<evidence type="ECO:0000256" key="1">
    <source>
        <dbReference type="ARBA" id="ARBA00004167"/>
    </source>
</evidence>
<dbReference type="GO" id="GO:0009306">
    <property type="term" value="P:protein secretion"/>
    <property type="evidence" value="ECO:0007669"/>
    <property type="project" value="InterPro"/>
</dbReference>
<dbReference type="PANTHER" id="PTHR36985:SF1">
    <property type="entry name" value="TRANSLOCATION AND ASSEMBLY MODULE SUBUNIT TAMB"/>
    <property type="match status" value="1"/>
</dbReference>
<evidence type="ECO:0000313" key="8">
    <source>
        <dbReference type="Proteomes" id="UP000433652"/>
    </source>
</evidence>
<accession>A0A6I4ST34</accession>
<dbReference type="RefSeq" id="WP_159791340.1">
    <property type="nucleotide sequence ID" value="NZ_WTYM01000021.1"/>
</dbReference>
<evidence type="ECO:0000256" key="2">
    <source>
        <dbReference type="ARBA" id="ARBA00022692"/>
    </source>
</evidence>
<evidence type="ECO:0000256" key="4">
    <source>
        <dbReference type="ARBA" id="ARBA00023136"/>
    </source>
</evidence>
<protein>
    <submittedName>
        <fullName evidence="7">DUF490 domain-containing protein</fullName>
    </submittedName>
</protein>
<comment type="caution">
    <text evidence="7">The sequence shown here is derived from an EMBL/GenBank/DDBJ whole genome shotgun (WGS) entry which is preliminary data.</text>
</comment>
<gene>
    <name evidence="7" type="ORF">GRI89_00660</name>
</gene>
<organism evidence="7 8">
    <name type="scientific">Croceibacterium salegens</name>
    <dbReference type="NCBI Taxonomy" id="1737568"/>
    <lineage>
        <taxon>Bacteria</taxon>
        <taxon>Pseudomonadati</taxon>
        <taxon>Pseudomonadota</taxon>
        <taxon>Alphaproteobacteria</taxon>
        <taxon>Sphingomonadales</taxon>
        <taxon>Erythrobacteraceae</taxon>
        <taxon>Croceibacterium</taxon>
    </lineage>
</organism>
<keyword evidence="2 5" id="KW-0812">Transmembrane</keyword>
<dbReference type="Proteomes" id="UP000433652">
    <property type="component" value="Unassembled WGS sequence"/>
</dbReference>
<dbReference type="Pfam" id="PF04357">
    <property type="entry name" value="TamB"/>
    <property type="match status" value="1"/>
</dbReference>
<evidence type="ECO:0000313" key="7">
    <source>
        <dbReference type="EMBL" id="MXO58056.1"/>
    </source>
</evidence>
<dbReference type="InterPro" id="IPR007452">
    <property type="entry name" value="TamB_C"/>
</dbReference>
<keyword evidence="3 5" id="KW-1133">Transmembrane helix</keyword>
<comment type="subcellular location">
    <subcellularLocation>
        <location evidence="1">Membrane</location>
        <topology evidence="1">Single-pass membrane protein</topology>
    </subcellularLocation>
</comment>
<dbReference type="EMBL" id="WTYM01000021">
    <property type="protein sequence ID" value="MXO58056.1"/>
    <property type="molecule type" value="Genomic_DNA"/>
</dbReference>
<evidence type="ECO:0000259" key="6">
    <source>
        <dbReference type="Pfam" id="PF04357"/>
    </source>
</evidence>
<reference evidence="7 8" key="1">
    <citation type="submission" date="2019-12" db="EMBL/GenBank/DDBJ databases">
        <title>Genomic-based taxomic classification of the family Erythrobacteraceae.</title>
        <authorList>
            <person name="Xu L."/>
        </authorList>
    </citation>
    <scope>NUCLEOTIDE SEQUENCE [LARGE SCALE GENOMIC DNA]</scope>
    <source>
        <strain evidence="7 8">MCCC 1K01500</strain>
    </source>
</reference>
<feature type="transmembrane region" description="Helical" evidence="5">
    <location>
        <begin position="23"/>
        <end position="42"/>
    </location>
</feature>